<organism evidence="1 2">
    <name type="scientific">Mesobacillus maritimus</name>
    <dbReference type="NCBI Taxonomy" id="1643336"/>
    <lineage>
        <taxon>Bacteria</taxon>
        <taxon>Bacillati</taxon>
        <taxon>Bacillota</taxon>
        <taxon>Bacilli</taxon>
        <taxon>Bacillales</taxon>
        <taxon>Bacillaceae</taxon>
        <taxon>Mesobacillus</taxon>
    </lineage>
</organism>
<dbReference type="Pfam" id="PF14003">
    <property type="entry name" value="YlbE"/>
    <property type="match status" value="1"/>
</dbReference>
<sequence length="79" mass="9664">MRKDVLEHIQKQKDLHEFIRIHPNWYRKLARDPRELYTMEIASLHFYEKTIPHQVQKFTNSVQMASMMMHMFANMNSQS</sequence>
<dbReference type="RefSeq" id="WP_221873974.1">
    <property type="nucleotide sequence ID" value="NZ_JACWFH010000014.1"/>
</dbReference>
<name>A0ABS7K646_9BACI</name>
<keyword evidence="2" id="KW-1185">Reference proteome</keyword>
<dbReference type="Proteomes" id="UP000769780">
    <property type="component" value="Unassembled WGS sequence"/>
</dbReference>
<comment type="caution">
    <text evidence="1">The sequence shown here is derived from an EMBL/GenBank/DDBJ whole genome shotgun (WGS) entry which is preliminary data.</text>
</comment>
<dbReference type="InterPro" id="IPR025613">
    <property type="entry name" value="YlbE"/>
</dbReference>
<evidence type="ECO:0000313" key="2">
    <source>
        <dbReference type="Proteomes" id="UP000769780"/>
    </source>
</evidence>
<accession>A0ABS7K646</accession>
<evidence type="ECO:0000313" key="1">
    <source>
        <dbReference type="EMBL" id="MBY0097759.1"/>
    </source>
</evidence>
<protein>
    <submittedName>
        <fullName evidence="1">YlbE-like family protein</fullName>
    </submittedName>
</protein>
<dbReference type="EMBL" id="JACWFH010000014">
    <property type="protein sequence ID" value="MBY0097759.1"/>
    <property type="molecule type" value="Genomic_DNA"/>
</dbReference>
<proteinExistence type="predicted"/>
<gene>
    <name evidence="1" type="ORF">H0185_13215</name>
</gene>
<reference evidence="1 2" key="1">
    <citation type="submission" date="2020-07" db="EMBL/GenBank/DDBJ databases">
        <title>Fungal Genomes of the International Space Station.</title>
        <authorList>
            <person name="Seuylemezian A."/>
            <person name="Singh N.K."/>
            <person name="Wood J."/>
            <person name="Venkateswaran K."/>
        </authorList>
    </citation>
    <scope>NUCLEOTIDE SEQUENCE [LARGE SCALE GENOMIC DNA]</scope>
    <source>
        <strain evidence="1 2">PL-B2</strain>
    </source>
</reference>